<gene>
    <name evidence="1" type="ORF">CCMSSC00406_0007634</name>
</gene>
<organism evidence="1 2">
    <name type="scientific">Pleurotus cornucopiae</name>
    <name type="common">Cornucopia mushroom</name>
    <dbReference type="NCBI Taxonomy" id="5321"/>
    <lineage>
        <taxon>Eukaryota</taxon>
        <taxon>Fungi</taxon>
        <taxon>Dikarya</taxon>
        <taxon>Basidiomycota</taxon>
        <taxon>Agaricomycotina</taxon>
        <taxon>Agaricomycetes</taxon>
        <taxon>Agaricomycetidae</taxon>
        <taxon>Agaricales</taxon>
        <taxon>Pleurotineae</taxon>
        <taxon>Pleurotaceae</taxon>
        <taxon>Pleurotus</taxon>
    </lineage>
</organism>
<accession>A0ACB7J2W4</accession>
<keyword evidence="2" id="KW-1185">Reference proteome</keyword>
<proteinExistence type="predicted"/>
<name>A0ACB7J2W4_PLECO</name>
<reference evidence="1 2" key="1">
    <citation type="journal article" date="2021" name="Appl. Environ. Microbiol.">
        <title>Genetic linkage and physical mapping for an oyster mushroom Pleurotus cornucopiae and QTL analysis for the trait cap color.</title>
        <authorList>
            <person name="Zhang Y."/>
            <person name="Gao W."/>
            <person name="Sonnenberg A."/>
            <person name="Chen Q."/>
            <person name="Zhang J."/>
            <person name="Huang C."/>
        </authorList>
    </citation>
    <scope>NUCLEOTIDE SEQUENCE [LARGE SCALE GENOMIC DNA]</scope>
    <source>
        <strain evidence="1">CCMSSC00406</strain>
    </source>
</reference>
<dbReference type="Proteomes" id="UP000824881">
    <property type="component" value="Unassembled WGS sequence"/>
</dbReference>
<evidence type="ECO:0000313" key="1">
    <source>
        <dbReference type="EMBL" id="KAG9224441.1"/>
    </source>
</evidence>
<protein>
    <submittedName>
        <fullName evidence="1">Uncharacterized protein</fullName>
    </submittedName>
</protein>
<comment type="caution">
    <text evidence="1">The sequence shown here is derived from an EMBL/GenBank/DDBJ whole genome shotgun (WGS) entry which is preliminary data.</text>
</comment>
<evidence type="ECO:0000313" key="2">
    <source>
        <dbReference type="Proteomes" id="UP000824881"/>
    </source>
</evidence>
<dbReference type="EMBL" id="WQMT02000003">
    <property type="protein sequence ID" value="KAG9224441.1"/>
    <property type="molecule type" value="Genomic_DNA"/>
</dbReference>
<sequence>MPPERIGSGDEIIRGADTIRLDADSPRVAEVEKVDTRHRPTLITIALSKYRHTLGIPKQSLLPPYQAAVELTMDNDSPYINDIGLQPPSPSDAHATFDSFDFANNPSSYAQQSPSYNGSFNGSPYSNHSELSYAVEDNLNALNNPNNYTVFDDSVSGVQGLNPLNSGGALGLRDYDPSDFDAPNSGTSLLMFDTEYMTPYETHITSLSHHGHTSQDYHRGTYDYSSPSSNGGDSGNEDIRSRASSVSSNHNPHNTMHQGNGNGNHLSSPPPNLSPSPRLGVAQNLENLSFHSPSWGTSPLPQLPNNQDNNKTQSPPRLLMPDSSPHMHSQPPPTINAPDDDGQGHGPSLNIVPATPIGGMNTSQVPFQNTLETVSQGALILSIDAMQMLIASVFLFHSHPQILNYDIRVAYRQLRSIVIVIFANAVHLTSPRLTCTALPRTAGQGILNPSSASPSPAHHTVDLPPDNDNAANPDGANSKDLMSNGFLFPNNTLSGANGLRSRSKSDTSAEPPNWDTSNVAAFVRETSAFDDQSVRQQGQGHLTGNNFNNFAPLPHQQSHANSNNDNTNHHHSASNDFLSPDLSLRRSRSEHPGARPGHIRQSRSEDLRGIGSTIGPGTNGMNTGMLPSVNQSLGMGSPPLGHGHSQSYSHIRQSSDSAGFLFPPSSQQDFLSRQHQYLTPSGMVGMGGNMGGPLDGNVASIGGQRHYRRASSGTRSERGISSYSNTGQGFNASLGGGVEGAWSGNSSARASPYPSPNVSPRVHYGDLPSNMDIGSPAMGGVGSNRSGNYDNSGLPGMNTPMVGVATVNGVMAPSVPSGVQVPVVVSKPNVTTGRTANASHKRRKQEATFVCPVPGCGSTFTRSFNLKGHIRSHNEEKPFQCHWPGCGKGFARQHDCKRHEQLHTNYRPFTCEGCSKQFARMDALNRHLRSEGGTECQRQLEATGNLPNLDGAQAKGGAGGRTTGVTKKEEAWSGPVAL</sequence>